<comment type="catalytic activity">
    <reaction evidence="5">
        <text>glucuronate acceptor + UDP-alpha-D-glucuronate = acceptor beta-D-glucuronoside + UDP + H(+)</text>
        <dbReference type="Rhea" id="RHEA:21032"/>
        <dbReference type="ChEBI" id="CHEBI:15378"/>
        <dbReference type="ChEBI" id="CHEBI:58052"/>
        <dbReference type="ChEBI" id="CHEBI:58223"/>
        <dbReference type="ChEBI" id="CHEBI:132367"/>
        <dbReference type="ChEBI" id="CHEBI:132368"/>
        <dbReference type="EC" id="2.4.1.17"/>
    </reaction>
</comment>
<feature type="chain" id="PRO_5035681535" description="glucuronosyltransferase" evidence="7">
    <location>
        <begin position="17"/>
        <end position="538"/>
    </location>
</feature>
<keyword evidence="4 6" id="KW-0808">Transferase</keyword>
<gene>
    <name evidence="8" type="ORF">BOKJ2_LOCUS3868</name>
</gene>
<dbReference type="SUPFAM" id="SSF53756">
    <property type="entry name" value="UDP-Glycosyltransferase/glycogen phosphorylase"/>
    <property type="match status" value="1"/>
</dbReference>
<dbReference type="AlphaFoldDB" id="A0A811K8S3"/>
<evidence type="ECO:0000256" key="4">
    <source>
        <dbReference type="ARBA" id="ARBA00022679"/>
    </source>
</evidence>
<keyword evidence="9" id="KW-1185">Reference proteome</keyword>
<dbReference type="PANTHER" id="PTHR48043:SF154">
    <property type="entry name" value="GLUCURONOSYLTRANSFERASE"/>
    <property type="match status" value="1"/>
</dbReference>
<feature type="signal peptide" evidence="7">
    <location>
        <begin position="1"/>
        <end position="16"/>
    </location>
</feature>
<dbReference type="EMBL" id="CAJFCW020000002">
    <property type="protein sequence ID" value="CAG9094349.1"/>
    <property type="molecule type" value="Genomic_DNA"/>
</dbReference>
<evidence type="ECO:0000256" key="3">
    <source>
        <dbReference type="ARBA" id="ARBA00022676"/>
    </source>
</evidence>
<dbReference type="PROSITE" id="PS00375">
    <property type="entry name" value="UDPGT"/>
    <property type="match status" value="1"/>
</dbReference>
<comment type="caution">
    <text evidence="8">The sequence shown here is derived from an EMBL/GenBank/DDBJ whole genome shotgun (WGS) entry which is preliminary data.</text>
</comment>
<dbReference type="EC" id="2.4.1.17" evidence="2"/>
<protein>
    <recommendedName>
        <fullName evidence="2">glucuronosyltransferase</fullName>
        <ecNumber evidence="2">2.4.1.17</ecNumber>
    </recommendedName>
</protein>
<dbReference type="EMBL" id="CAJFDH010000002">
    <property type="protein sequence ID" value="CAD5211777.1"/>
    <property type="molecule type" value="Genomic_DNA"/>
</dbReference>
<dbReference type="OrthoDB" id="5835829at2759"/>
<reference evidence="8" key="1">
    <citation type="submission" date="2020-09" db="EMBL/GenBank/DDBJ databases">
        <authorList>
            <person name="Kikuchi T."/>
        </authorList>
    </citation>
    <scope>NUCLEOTIDE SEQUENCE</scope>
    <source>
        <strain evidence="8">SH1</strain>
    </source>
</reference>
<evidence type="ECO:0000256" key="1">
    <source>
        <dbReference type="ARBA" id="ARBA00009995"/>
    </source>
</evidence>
<dbReference type="FunFam" id="3.40.50.2000:FF:000021">
    <property type="entry name" value="UDP-glucuronosyltransferase"/>
    <property type="match status" value="1"/>
</dbReference>
<keyword evidence="7" id="KW-0732">Signal</keyword>
<dbReference type="InterPro" id="IPR002213">
    <property type="entry name" value="UDP_glucos_trans"/>
</dbReference>
<evidence type="ECO:0000256" key="7">
    <source>
        <dbReference type="SAM" id="SignalP"/>
    </source>
</evidence>
<dbReference type="Proteomes" id="UP000783686">
    <property type="component" value="Unassembled WGS sequence"/>
</dbReference>
<evidence type="ECO:0000256" key="5">
    <source>
        <dbReference type="ARBA" id="ARBA00047475"/>
    </source>
</evidence>
<organism evidence="8 9">
    <name type="scientific">Bursaphelenchus okinawaensis</name>
    <dbReference type="NCBI Taxonomy" id="465554"/>
    <lineage>
        <taxon>Eukaryota</taxon>
        <taxon>Metazoa</taxon>
        <taxon>Ecdysozoa</taxon>
        <taxon>Nematoda</taxon>
        <taxon>Chromadorea</taxon>
        <taxon>Rhabditida</taxon>
        <taxon>Tylenchina</taxon>
        <taxon>Tylenchomorpha</taxon>
        <taxon>Aphelenchoidea</taxon>
        <taxon>Aphelenchoididae</taxon>
        <taxon>Bursaphelenchus</taxon>
    </lineage>
</organism>
<dbReference type="InterPro" id="IPR035595">
    <property type="entry name" value="UDP_glycos_trans_CS"/>
</dbReference>
<evidence type="ECO:0000256" key="6">
    <source>
        <dbReference type="RuleBase" id="RU003718"/>
    </source>
</evidence>
<dbReference type="GO" id="GO:0015020">
    <property type="term" value="F:glucuronosyltransferase activity"/>
    <property type="evidence" value="ECO:0007669"/>
    <property type="project" value="UniProtKB-EC"/>
</dbReference>
<comment type="similarity">
    <text evidence="1 6">Belongs to the UDP-glycosyltransferase family.</text>
</comment>
<dbReference type="Gene3D" id="3.40.50.2000">
    <property type="entry name" value="Glycogen Phosphorylase B"/>
    <property type="match status" value="2"/>
</dbReference>
<evidence type="ECO:0000313" key="9">
    <source>
        <dbReference type="Proteomes" id="UP000614601"/>
    </source>
</evidence>
<evidence type="ECO:0000256" key="2">
    <source>
        <dbReference type="ARBA" id="ARBA00012544"/>
    </source>
</evidence>
<proteinExistence type="inferred from homology"/>
<name>A0A811K8S3_9BILA</name>
<dbReference type="PANTHER" id="PTHR48043">
    <property type="entry name" value="EG:EG0003.4 PROTEIN-RELATED"/>
    <property type="match status" value="1"/>
</dbReference>
<dbReference type="InterPro" id="IPR050271">
    <property type="entry name" value="UDP-glycosyltransferase"/>
</dbReference>
<evidence type="ECO:0000313" key="8">
    <source>
        <dbReference type="EMBL" id="CAD5211777.1"/>
    </source>
</evidence>
<accession>A0A811K8S3</accession>
<dbReference type="Proteomes" id="UP000614601">
    <property type="component" value="Unassembled WGS sequence"/>
</dbReference>
<keyword evidence="3 6" id="KW-0328">Glycosyltransferase</keyword>
<dbReference type="CDD" id="cd03784">
    <property type="entry name" value="GT1_Gtf-like"/>
    <property type="match status" value="1"/>
</dbReference>
<dbReference type="Pfam" id="PF00201">
    <property type="entry name" value="UDPGT"/>
    <property type="match status" value="1"/>
</dbReference>
<sequence>MTMWLRLLFLATITIGHHIDTVTEDASHTKLKIFVDSPSIGYSHMQFQGRLADLLVERGHQVDVYISNFNANEKRTATSKARVIRINATTKTRFAELDLFTDPFNAGNILFQMKRADPYRNTTAQLCQDIVNHPTLIDQIKAEKYDVIIAEMFDPCIFYLAEYVNIPTRILSSAMPTPDLVAHSLGIPVPRSYIPSVLASSADVPNLGWTERLFNVITDLYHPIVLHELTGRMQKMYYDKFGVEMPEFRDLLRKSSYVFVNVHDHLDHPRPITRKMHYIGGIAVKKPQSKHTKEVEQIISRPSKGLILFSMGSLIDSTLMPKFVKEAFMATFAHFKDYTFLWRIKVNPNDTQEFENITNLYTIAWMDQPTILADTKTKLFITHCGQNSVMEAAYNGVPVLGLPLFADQHYNNALLINRRTGLYQDVHETTAESLISKMTELLNNEDYYNKAQLLKEKLRDEPFKPEDRFVGLVEYAARHKDLGEMNLYVNEMSFYRRNNLDIYIPMVILSYLVYQWTKVIFQKVWRTLNSTSAKEKMS</sequence>